<proteinExistence type="predicted"/>
<keyword evidence="2" id="KW-0378">Hydrolase</keyword>
<evidence type="ECO:0000313" key="3">
    <source>
        <dbReference type="Proteomes" id="UP001651050"/>
    </source>
</evidence>
<accession>A0ABT0IYL2</accession>
<organism evidence="2 3">
    <name type="scientific">Isoptericola peretonis</name>
    <dbReference type="NCBI Taxonomy" id="2918523"/>
    <lineage>
        <taxon>Bacteria</taxon>
        <taxon>Bacillati</taxon>
        <taxon>Actinomycetota</taxon>
        <taxon>Actinomycetes</taxon>
        <taxon>Micrococcales</taxon>
        <taxon>Promicromonosporaceae</taxon>
        <taxon>Isoptericola</taxon>
    </lineage>
</organism>
<name>A0ABT0IYL2_9MICO</name>
<comment type="caution">
    <text evidence="2">The sequence shown here is derived from an EMBL/GenBank/DDBJ whole genome shotgun (WGS) entry which is preliminary data.</text>
</comment>
<dbReference type="Proteomes" id="UP001651050">
    <property type="component" value="Unassembled WGS sequence"/>
</dbReference>
<dbReference type="InterPro" id="IPR003615">
    <property type="entry name" value="HNH_nuc"/>
</dbReference>
<gene>
    <name evidence="2" type="ORF">M1843_00950</name>
</gene>
<evidence type="ECO:0000313" key="2">
    <source>
        <dbReference type="EMBL" id="MCK9792313.1"/>
    </source>
</evidence>
<keyword evidence="3" id="KW-1185">Reference proteome</keyword>
<keyword evidence="2" id="KW-0540">Nuclease</keyword>
<feature type="domain" description="HNH nuclease" evidence="1">
    <location>
        <begin position="182"/>
        <end position="230"/>
    </location>
</feature>
<dbReference type="RefSeq" id="WP_416342188.1">
    <property type="nucleotide sequence ID" value="NZ_JALQCY010000001.1"/>
</dbReference>
<sequence length="282" mass="31418">MNDWLYPVNPRSDTWGYFWDDGEPISPQDLLSGQAAERENADIVGTRQSWRLPRRLSGFGAGDLVWVRESQPVAAIVGVGRVITDPEPDPDGRGLRFQVDFAGLACRRLAHAPFAIELTTRLQTVRRPDPAELSQLRSHMPDSLVVSDTSPVGKVRRAQLVTQRQGQAAFRDSLLDAYGAQCAVTGCDVPAALQAAHIQPYDGHATNVVENGLLLRADIHNLFDLGMLWVDDDLHIRVCDALLDSQYGSLDRRMLTLPHKAEHRPNSRRLARHRREIADQVA</sequence>
<dbReference type="GO" id="GO:0004519">
    <property type="term" value="F:endonuclease activity"/>
    <property type="evidence" value="ECO:0007669"/>
    <property type="project" value="UniProtKB-KW"/>
</dbReference>
<evidence type="ECO:0000259" key="1">
    <source>
        <dbReference type="Pfam" id="PF13391"/>
    </source>
</evidence>
<keyword evidence="2" id="KW-0255">Endonuclease</keyword>
<reference evidence="2 3" key="1">
    <citation type="submission" date="2022-02" db="EMBL/GenBank/DDBJ databases">
        <title>The car tank lid bacteriome: a reservoir of bacteria with potential in bioremediation of fuel.</title>
        <authorList>
            <person name="Vidal-Verdu A."/>
            <person name="Gomez-Martinez D."/>
            <person name="Latorre-Perez A."/>
            <person name="Pereto J."/>
            <person name="Porcar M."/>
        </authorList>
    </citation>
    <scope>NUCLEOTIDE SEQUENCE [LARGE SCALE GENOMIC DNA]</scope>
    <source>
        <strain evidence="2 3">4D.3</strain>
    </source>
</reference>
<protein>
    <submittedName>
        <fullName evidence="2">HNH endonuclease</fullName>
    </submittedName>
</protein>
<dbReference type="EMBL" id="JALQCY010000001">
    <property type="protein sequence ID" value="MCK9792313.1"/>
    <property type="molecule type" value="Genomic_DNA"/>
</dbReference>
<dbReference type="Pfam" id="PF13391">
    <property type="entry name" value="HNH_2"/>
    <property type="match status" value="1"/>
</dbReference>